<keyword evidence="6" id="KW-1185">Reference proteome</keyword>
<organism evidence="5 6">
    <name type="scientific">Pelotalea chapellei</name>
    <dbReference type="NCBI Taxonomy" id="44671"/>
    <lineage>
        <taxon>Bacteria</taxon>
        <taxon>Pseudomonadati</taxon>
        <taxon>Thermodesulfobacteriota</taxon>
        <taxon>Desulfuromonadia</taxon>
        <taxon>Geobacterales</taxon>
        <taxon>Geobacteraceae</taxon>
        <taxon>Pelotalea</taxon>
    </lineage>
</organism>
<comment type="cofactor">
    <cofactor evidence="3">
        <name>(R)-lipoate</name>
        <dbReference type="ChEBI" id="CHEBI:83088"/>
    </cofactor>
    <text evidence="3">Binds 1 lipoyl cofactor covalently.</text>
</comment>
<dbReference type="Proteomes" id="UP000784128">
    <property type="component" value="Unassembled WGS sequence"/>
</dbReference>
<dbReference type="NCBIfam" id="NF002270">
    <property type="entry name" value="PRK01202.1"/>
    <property type="match status" value="1"/>
</dbReference>
<dbReference type="RefSeq" id="WP_214297957.1">
    <property type="nucleotide sequence ID" value="NZ_JAHDYS010000006.1"/>
</dbReference>
<dbReference type="SUPFAM" id="SSF51230">
    <property type="entry name" value="Single hybrid motif"/>
    <property type="match status" value="1"/>
</dbReference>
<protein>
    <recommendedName>
        <fullName evidence="3">Glycine cleavage system H protein</fullName>
    </recommendedName>
</protein>
<evidence type="ECO:0000313" key="5">
    <source>
        <dbReference type="EMBL" id="MBT1071799.1"/>
    </source>
</evidence>
<keyword evidence="2 3" id="KW-0450">Lipoyl</keyword>
<proteinExistence type="inferred from homology"/>
<dbReference type="EMBL" id="JAHDYS010000006">
    <property type="protein sequence ID" value="MBT1071799.1"/>
    <property type="molecule type" value="Genomic_DNA"/>
</dbReference>
<dbReference type="InterPro" id="IPR017453">
    <property type="entry name" value="GCV_H_sub"/>
</dbReference>
<dbReference type="HAMAP" id="MF_00272">
    <property type="entry name" value="GcvH"/>
    <property type="match status" value="1"/>
</dbReference>
<dbReference type="InterPro" id="IPR002930">
    <property type="entry name" value="GCV_H"/>
</dbReference>
<dbReference type="NCBIfam" id="TIGR00527">
    <property type="entry name" value="gcvH"/>
    <property type="match status" value="1"/>
</dbReference>
<reference evidence="5 6" key="1">
    <citation type="submission" date="2021-05" db="EMBL/GenBank/DDBJ databases">
        <title>The draft genome of Geobacter chapellei DSM 13688.</title>
        <authorList>
            <person name="Xu Z."/>
            <person name="Masuda Y."/>
            <person name="Itoh H."/>
            <person name="Senoo K."/>
        </authorList>
    </citation>
    <scope>NUCLEOTIDE SEQUENCE [LARGE SCALE GENOMIC DNA]</scope>
    <source>
        <strain evidence="5 6">DSM 13688</strain>
    </source>
</reference>
<dbReference type="Pfam" id="PF01597">
    <property type="entry name" value="GCV_H"/>
    <property type="match status" value="1"/>
</dbReference>
<dbReference type="PROSITE" id="PS00189">
    <property type="entry name" value="LIPOYL"/>
    <property type="match status" value="1"/>
</dbReference>
<comment type="function">
    <text evidence="3">The glycine cleavage system catalyzes the degradation of glycine. The H protein shuttles the methylamine group of glycine from the P protein to the T protein.</text>
</comment>
<evidence type="ECO:0000256" key="2">
    <source>
        <dbReference type="ARBA" id="ARBA00022823"/>
    </source>
</evidence>
<feature type="domain" description="Lipoyl-binding" evidence="4">
    <location>
        <begin position="18"/>
        <end position="100"/>
    </location>
</feature>
<dbReference type="InterPro" id="IPR033753">
    <property type="entry name" value="GCV_H/Fam206"/>
</dbReference>
<comment type="caution">
    <text evidence="5">The sequence shown here is derived from an EMBL/GenBank/DDBJ whole genome shotgun (WGS) entry which is preliminary data.</text>
</comment>
<dbReference type="Gene3D" id="2.40.50.100">
    <property type="match status" value="1"/>
</dbReference>
<evidence type="ECO:0000259" key="4">
    <source>
        <dbReference type="PROSITE" id="PS50968"/>
    </source>
</evidence>
<gene>
    <name evidence="3 5" type="primary">gcvH</name>
    <name evidence="5" type="ORF">KJB30_08400</name>
</gene>
<dbReference type="PANTHER" id="PTHR11715">
    <property type="entry name" value="GLYCINE CLEAVAGE SYSTEM H PROTEIN"/>
    <property type="match status" value="1"/>
</dbReference>
<dbReference type="CDD" id="cd06848">
    <property type="entry name" value="GCS_H"/>
    <property type="match status" value="1"/>
</dbReference>
<evidence type="ECO:0000313" key="6">
    <source>
        <dbReference type="Proteomes" id="UP000784128"/>
    </source>
</evidence>
<dbReference type="PANTHER" id="PTHR11715:SF3">
    <property type="entry name" value="GLYCINE CLEAVAGE SYSTEM H PROTEIN-RELATED"/>
    <property type="match status" value="1"/>
</dbReference>
<name>A0ABS5U810_9BACT</name>
<dbReference type="InterPro" id="IPR003016">
    <property type="entry name" value="2-oxoA_DH_lipoyl-BS"/>
</dbReference>
<sequence length="123" mass="13524">MSIYFTKDHEWVKIKDGIAAVGISEHAAHELGDITFVELPQIGKTVKQFEVLGSIESVKAASDIFSPVSGKVTKVNEALDAAPEIVNESAEDAGWMAWLELADEAELGNLMNKEQYEEFLKTL</sequence>
<comment type="similarity">
    <text evidence="1 3">Belongs to the GcvH family.</text>
</comment>
<dbReference type="InterPro" id="IPR011053">
    <property type="entry name" value="Single_hybrid_motif"/>
</dbReference>
<feature type="modified residue" description="N6-lipoyllysine" evidence="3">
    <location>
        <position position="59"/>
    </location>
</feature>
<comment type="subunit">
    <text evidence="3">The glycine cleavage system is composed of four proteins: P, T, L and H.</text>
</comment>
<accession>A0ABS5U810</accession>
<evidence type="ECO:0000256" key="3">
    <source>
        <dbReference type="HAMAP-Rule" id="MF_00272"/>
    </source>
</evidence>
<evidence type="ECO:0000256" key="1">
    <source>
        <dbReference type="ARBA" id="ARBA00009249"/>
    </source>
</evidence>
<dbReference type="PROSITE" id="PS50968">
    <property type="entry name" value="BIOTINYL_LIPOYL"/>
    <property type="match status" value="1"/>
</dbReference>
<dbReference type="InterPro" id="IPR000089">
    <property type="entry name" value="Biotin_lipoyl"/>
</dbReference>